<reference evidence="1 2" key="1">
    <citation type="submission" date="2021-08" db="EMBL/GenBank/DDBJ databases">
        <title>Draft Genome Sequence of Phanerochaete sordida strain YK-624.</title>
        <authorList>
            <person name="Mori T."/>
            <person name="Dohra H."/>
            <person name="Suzuki T."/>
            <person name="Kawagishi H."/>
            <person name="Hirai H."/>
        </authorList>
    </citation>
    <scope>NUCLEOTIDE SEQUENCE [LARGE SCALE GENOMIC DNA]</scope>
    <source>
        <strain evidence="1 2">YK-624</strain>
    </source>
</reference>
<comment type="caution">
    <text evidence="1">The sequence shown here is derived from an EMBL/GenBank/DDBJ whole genome shotgun (WGS) entry which is preliminary data.</text>
</comment>
<name>A0A9P3GQL3_9APHY</name>
<dbReference type="AlphaFoldDB" id="A0A9P3GQL3"/>
<evidence type="ECO:0000313" key="1">
    <source>
        <dbReference type="EMBL" id="GJE99992.1"/>
    </source>
</evidence>
<sequence>MGRLGLRGVSIYIMFYSEELCRPAYPKVRRRLLLRAHLSLHFWAGCTQPAWPTAPATRRKTHSLPACLLDIAARPFRLVTYSPNRLSLHFAADTSSIRNLHAAPRAQLPARHLCHHNVQLCKSPVCSQMRSRLVAT</sequence>
<dbReference type="EMBL" id="BPQB01000128">
    <property type="protein sequence ID" value="GJE99992.1"/>
    <property type="molecule type" value="Genomic_DNA"/>
</dbReference>
<evidence type="ECO:0000313" key="2">
    <source>
        <dbReference type="Proteomes" id="UP000703269"/>
    </source>
</evidence>
<dbReference type="Proteomes" id="UP000703269">
    <property type="component" value="Unassembled WGS sequence"/>
</dbReference>
<organism evidence="1 2">
    <name type="scientific">Phanerochaete sordida</name>
    <dbReference type="NCBI Taxonomy" id="48140"/>
    <lineage>
        <taxon>Eukaryota</taxon>
        <taxon>Fungi</taxon>
        <taxon>Dikarya</taxon>
        <taxon>Basidiomycota</taxon>
        <taxon>Agaricomycotina</taxon>
        <taxon>Agaricomycetes</taxon>
        <taxon>Polyporales</taxon>
        <taxon>Phanerochaetaceae</taxon>
        <taxon>Phanerochaete</taxon>
    </lineage>
</organism>
<proteinExistence type="predicted"/>
<protein>
    <submittedName>
        <fullName evidence="1">Uncharacterized protein</fullName>
    </submittedName>
</protein>
<keyword evidence="2" id="KW-1185">Reference proteome</keyword>
<accession>A0A9P3GQL3</accession>
<gene>
    <name evidence="1" type="ORF">PsYK624_162700</name>
</gene>